<feature type="region of interest" description="Disordered" evidence="1">
    <location>
        <begin position="132"/>
        <end position="153"/>
    </location>
</feature>
<evidence type="ECO:0000313" key="3">
    <source>
        <dbReference type="EMBL" id="KAF2840319.1"/>
    </source>
</evidence>
<dbReference type="SUPFAM" id="SSF49503">
    <property type="entry name" value="Cupredoxins"/>
    <property type="match status" value="1"/>
</dbReference>
<dbReference type="PANTHER" id="PTHR34883">
    <property type="entry name" value="SERINE-RICH PROTEIN, PUTATIVE-RELATED-RELATED"/>
    <property type="match status" value="1"/>
</dbReference>
<evidence type="ECO:0008006" key="5">
    <source>
        <dbReference type="Google" id="ProtNLM"/>
    </source>
</evidence>
<reference evidence="3" key="1">
    <citation type="journal article" date="2020" name="Stud. Mycol.">
        <title>101 Dothideomycetes genomes: a test case for predicting lifestyles and emergence of pathogens.</title>
        <authorList>
            <person name="Haridas S."/>
            <person name="Albert R."/>
            <person name="Binder M."/>
            <person name="Bloem J."/>
            <person name="Labutti K."/>
            <person name="Salamov A."/>
            <person name="Andreopoulos B."/>
            <person name="Baker S."/>
            <person name="Barry K."/>
            <person name="Bills G."/>
            <person name="Bluhm B."/>
            <person name="Cannon C."/>
            <person name="Castanera R."/>
            <person name="Culley D."/>
            <person name="Daum C."/>
            <person name="Ezra D."/>
            <person name="Gonzalez J."/>
            <person name="Henrissat B."/>
            <person name="Kuo A."/>
            <person name="Liang C."/>
            <person name="Lipzen A."/>
            <person name="Lutzoni F."/>
            <person name="Magnuson J."/>
            <person name="Mondo S."/>
            <person name="Nolan M."/>
            <person name="Ohm R."/>
            <person name="Pangilinan J."/>
            <person name="Park H.-J."/>
            <person name="Ramirez L."/>
            <person name="Alfaro M."/>
            <person name="Sun H."/>
            <person name="Tritt A."/>
            <person name="Yoshinaga Y."/>
            <person name="Zwiers L.-H."/>
            <person name="Turgeon B."/>
            <person name="Goodwin S."/>
            <person name="Spatafora J."/>
            <person name="Crous P."/>
            <person name="Grigoriev I."/>
        </authorList>
    </citation>
    <scope>NUCLEOTIDE SEQUENCE</scope>
    <source>
        <strain evidence="3">CBS 101060</strain>
    </source>
</reference>
<dbReference type="Proteomes" id="UP000799429">
    <property type="component" value="Unassembled WGS sequence"/>
</dbReference>
<feature type="transmembrane region" description="Helical" evidence="2">
    <location>
        <begin position="160"/>
        <end position="186"/>
    </location>
</feature>
<feature type="compositionally biased region" description="Polar residues" evidence="1">
    <location>
        <begin position="139"/>
        <end position="149"/>
    </location>
</feature>
<keyword evidence="2" id="KW-0812">Transmembrane</keyword>
<evidence type="ECO:0000256" key="2">
    <source>
        <dbReference type="SAM" id="Phobius"/>
    </source>
</evidence>
<feature type="non-terminal residue" evidence="3">
    <location>
        <position position="191"/>
    </location>
</feature>
<keyword evidence="4" id="KW-1185">Reference proteome</keyword>
<dbReference type="Gene3D" id="2.60.40.420">
    <property type="entry name" value="Cupredoxins - blue copper proteins"/>
    <property type="match status" value="1"/>
</dbReference>
<name>A0A9P4SDD7_9PEZI</name>
<gene>
    <name evidence="3" type="ORF">M501DRAFT_912454</name>
</gene>
<dbReference type="OrthoDB" id="2331100at2759"/>
<dbReference type="InterPro" id="IPR008972">
    <property type="entry name" value="Cupredoxin"/>
</dbReference>
<organism evidence="3 4">
    <name type="scientific">Patellaria atrata CBS 101060</name>
    <dbReference type="NCBI Taxonomy" id="1346257"/>
    <lineage>
        <taxon>Eukaryota</taxon>
        <taxon>Fungi</taxon>
        <taxon>Dikarya</taxon>
        <taxon>Ascomycota</taxon>
        <taxon>Pezizomycotina</taxon>
        <taxon>Dothideomycetes</taxon>
        <taxon>Dothideomycetes incertae sedis</taxon>
        <taxon>Patellariales</taxon>
        <taxon>Patellariaceae</taxon>
        <taxon>Patellaria</taxon>
    </lineage>
</organism>
<sequence>ATTYTVTVGKTSHQFGPEITKANVGDVLEFEFFSANHSVVRADFKHPCVPYELFREGKGFYSGFRPVEKNKNNRPTWHLTINDTMPIFYYCSAPSSCTQHGMIGVINPERNGDLEIQRSLALNSTIELQPGDPVPSEFASGSTSATPEATSPGAGGHQKLSIGAIVGIVIAVLVVVLISAIVCFMVGKNKA</sequence>
<feature type="non-terminal residue" evidence="3">
    <location>
        <position position="1"/>
    </location>
</feature>
<evidence type="ECO:0000256" key="1">
    <source>
        <dbReference type="SAM" id="MobiDB-lite"/>
    </source>
</evidence>
<evidence type="ECO:0000313" key="4">
    <source>
        <dbReference type="Proteomes" id="UP000799429"/>
    </source>
</evidence>
<proteinExistence type="predicted"/>
<dbReference type="PANTHER" id="PTHR34883:SF8">
    <property type="entry name" value="EXTRACELLULAR SERINE-RICH PROTEIN (AFU_ORTHOLOGUE AFUA_6G00670)"/>
    <property type="match status" value="1"/>
</dbReference>
<keyword evidence="2" id="KW-1133">Transmembrane helix</keyword>
<dbReference type="CDD" id="cd00920">
    <property type="entry name" value="Cupredoxin"/>
    <property type="match status" value="1"/>
</dbReference>
<accession>A0A9P4SDD7</accession>
<dbReference type="EMBL" id="MU006093">
    <property type="protein sequence ID" value="KAF2840319.1"/>
    <property type="molecule type" value="Genomic_DNA"/>
</dbReference>
<protein>
    <recommendedName>
        <fullName evidence="5">Extracellular serine-rich protein</fullName>
    </recommendedName>
</protein>
<dbReference type="AlphaFoldDB" id="A0A9P4SDD7"/>
<comment type="caution">
    <text evidence="3">The sequence shown here is derived from an EMBL/GenBank/DDBJ whole genome shotgun (WGS) entry which is preliminary data.</text>
</comment>
<dbReference type="InterPro" id="IPR052953">
    <property type="entry name" value="Ser-rich/MCO-related"/>
</dbReference>
<keyword evidence="2" id="KW-0472">Membrane</keyword>